<evidence type="ECO:0000259" key="5">
    <source>
        <dbReference type="PROSITE" id="PS50977"/>
    </source>
</evidence>
<keyword evidence="2 4" id="KW-0238">DNA-binding</keyword>
<reference evidence="6 7" key="1">
    <citation type="journal article" date="2022" name="Int. J. Syst. Evol. Microbiol.">
        <title>Pseudomonas aegrilactucae sp. nov. and Pseudomonas morbosilactucae sp. nov., pathogens causing bacterial rot of lettuce in Japan.</title>
        <authorList>
            <person name="Sawada H."/>
            <person name="Fujikawa T."/>
            <person name="Satou M."/>
        </authorList>
    </citation>
    <scope>NUCLEOTIDE SEQUENCE [LARGE SCALE GENOMIC DNA]</scope>
    <source>
        <strain evidence="6 7">MAFF 302030</strain>
    </source>
</reference>
<evidence type="ECO:0000256" key="3">
    <source>
        <dbReference type="ARBA" id="ARBA00023163"/>
    </source>
</evidence>
<dbReference type="PROSITE" id="PS50977">
    <property type="entry name" value="HTH_TETR_2"/>
    <property type="match status" value="1"/>
</dbReference>
<dbReference type="PANTHER" id="PTHR30055">
    <property type="entry name" value="HTH-TYPE TRANSCRIPTIONAL REGULATOR RUTR"/>
    <property type="match status" value="1"/>
</dbReference>
<dbReference type="Pfam" id="PF14246">
    <property type="entry name" value="TetR_C_7"/>
    <property type="match status" value="1"/>
</dbReference>
<dbReference type="InterPro" id="IPR039536">
    <property type="entry name" value="TetR_C_Proteobacteria"/>
</dbReference>
<reference evidence="6 7" key="2">
    <citation type="journal article" date="2023" name="Plant Pathol.">
        <title>Dismantling and reorganizing Pseudomonas marginalis sensu#lato.</title>
        <authorList>
            <person name="Sawada H."/>
            <person name="Fujikawa T."/>
            <person name="Satou M."/>
        </authorList>
    </citation>
    <scope>NUCLEOTIDE SEQUENCE [LARGE SCALE GENOMIC DNA]</scope>
    <source>
        <strain evidence="6 7">MAFF 302030</strain>
    </source>
</reference>
<dbReference type="PANTHER" id="PTHR30055:SF119">
    <property type="entry name" value="NALC"/>
    <property type="match status" value="1"/>
</dbReference>
<sequence length="203" mass="22345">MKMRTEARRVAIVEAAASVFLEMGYERASMNEVSKRCGGSKTTLYGYFPSKEELFGAVVRVYATAHLSEAVADLVQDSDRSLAQVLSRFGERMLMVLTNDGTALAVYRMVIAEAGRSEIGHLFYESGPSECVNRLATLMAEAMQQGTLRQADPHLCAQQFLALLTAENDARVFQQAPAPLDLLQVQGMVERAVDMFLMGAKPR</sequence>
<dbReference type="Gene3D" id="1.10.357.10">
    <property type="entry name" value="Tetracycline Repressor, domain 2"/>
    <property type="match status" value="1"/>
</dbReference>
<protein>
    <submittedName>
        <fullName evidence="6">TetR/AcrR family transcriptional regulator</fullName>
    </submittedName>
</protein>
<accession>A0A9X1YQB9</accession>
<dbReference type="PRINTS" id="PR00455">
    <property type="entry name" value="HTHTETR"/>
</dbReference>
<dbReference type="InterPro" id="IPR001647">
    <property type="entry name" value="HTH_TetR"/>
</dbReference>
<dbReference type="InterPro" id="IPR050109">
    <property type="entry name" value="HTH-type_TetR-like_transc_reg"/>
</dbReference>
<proteinExistence type="predicted"/>
<gene>
    <name evidence="6" type="ORF">M1B34_01760</name>
</gene>
<comment type="caution">
    <text evidence="6">The sequence shown here is derived from an EMBL/GenBank/DDBJ whole genome shotgun (WGS) entry which is preliminary data.</text>
</comment>
<organism evidence="6 7">
    <name type="scientific">Pseudomonas morbosilactucae</name>
    <dbReference type="NCBI Taxonomy" id="2938197"/>
    <lineage>
        <taxon>Bacteria</taxon>
        <taxon>Pseudomonadati</taxon>
        <taxon>Pseudomonadota</taxon>
        <taxon>Gammaproteobacteria</taxon>
        <taxon>Pseudomonadales</taxon>
        <taxon>Pseudomonadaceae</taxon>
        <taxon>Pseudomonas</taxon>
    </lineage>
</organism>
<evidence type="ECO:0000256" key="4">
    <source>
        <dbReference type="PROSITE-ProRule" id="PRU00335"/>
    </source>
</evidence>
<dbReference type="EMBL" id="JALQCW010000004">
    <property type="protein sequence ID" value="MCK9796503.1"/>
    <property type="molecule type" value="Genomic_DNA"/>
</dbReference>
<dbReference type="FunFam" id="1.10.10.60:FF:000141">
    <property type="entry name" value="TetR family transcriptional regulator"/>
    <property type="match status" value="1"/>
</dbReference>
<dbReference type="InterPro" id="IPR009057">
    <property type="entry name" value="Homeodomain-like_sf"/>
</dbReference>
<evidence type="ECO:0000313" key="7">
    <source>
        <dbReference type="Proteomes" id="UP001155059"/>
    </source>
</evidence>
<dbReference type="Gene3D" id="1.10.10.60">
    <property type="entry name" value="Homeodomain-like"/>
    <property type="match status" value="1"/>
</dbReference>
<keyword evidence="3" id="KW-0804">Transcription</keyword>
<dbReference type="SUPFAM" id="SSF46689">
    <property type="entry name" value="Homeodomain-like"/>
    <property type="match status" value="1"/>
</dbReference>
<keyword evidence="1" id="KW-0805">Transcription regulation</keyword>
<dbReference type="AlphaFoldDB" id="A0A9X1YQB9"/>
<dbReference type="RefSeq" id="WP_268264291.1">
    <property type="nucleotide sequence ID" value="NZ_JALQCW010000004.1"/>
</dbReference>
<dbReference type="InterPro" id="IPR036271">
    <property type="entry name" value="Tet_transcr_reg_TetR-rel_C_sf"/>
</dbReference>
<dbReference type="Proteomes" id="UP001155059">
    <property type="component" value="Unassembled WGS sequence"/>
</dbReference>
<evidence type="ECO:0000256" key="2">
    <source>
        <dbReference type="ARBA" id="ARBA00023125"/>
    </source>
</evidence>
<dbReference type="SUPFAM" id="SSF48498">
    <property type="entry name" value="Tetracyclin repressor-like, C-terminal domain"/>
    <property type="match status" value="1"/>
</dbReference>
<evidence type="ECO:0000256" key="1">
    <source>
        <dbReference type="ARBA" id="ARBA00023015"/>
    </source>
</evidence>
<dbReference type="Pfam" id="PF00440">
    <property type="entry name" value="TetR_N"/>
    <property type="match status" value="1"/>
</dbReference>
<feature type="domain" description="HTH tetR-type" evidence="5">
    <location>
        <begin position="6"/>
        <end position="66"/>
    </location>
</feature>
<dbReference type="GO" id="GO:0000976">
    <property type="term" value="F:transcription cis-regulatory region binding"/>
    <property type="evidence" value="ECO:0007669"/>
    <property type="project" value="TreeGrafter"/>
</dbReference>
<feature type="DNA-binding region" description="H-T-H motif" evidence="4">
    <location>
        <begin position="29"/>
        <end position="48"/>
    </location>
</feature>
<name>A0A9X1YQB9_9PSED</name>
<dbReference type="GO" id="GO:0003700">
    <property type="term" value="F:DNA-binding transcription factor activity"/>
    <property type="evidence" value="ECO:0007669"/>
    <property type="project" value="TreeGrafter"/>
</dbReference>
<evidence type="ECO:0000313" key="6">
    <source>
        <dbReference type="EMBL" id="MCK9796503.1"/>
    </source>
</evidence>